<dbReference type="EMBL" id="JAUSVS010000011">
    <property type="protein sequence ID" value="MDQ0466382.1"/>
    <property type="molecule type" value="Genomic_DNA"/>
</dbReference>
<keyword evidence="1" id="KW-1133">Transmembrane helix</keyword>
<dbReference type="Pfam" id="PF11185">
    <property type="entry name" value="DUF2971"/>
    <property type="match status" value="1"/>
</dbReference>
<sequence>MGRRQRKKAPTPELLYKYYGSDREDVFDSLLVRFSQLSALNDPFEFLLDASPEDFHQGAKKVAWATANPLAVAQMGLSQLAKLPRDNPQLAALPIIPRILVIIIVAPILFILILIGSPFFLKQMRSIVTAAVDDFAKVVINESRRGLVLIFSCSAIWNNVPMWAHYAGNHTGFAFGIDPSCAFRLKRKGKNGEEFSKPRIVSYQRDTPTVRSGSLEIADFLSIKMEDWSYEQEWRFFGTPDDATLRKRLPSGSELCLFALEKSSIREIIFGLNCPPTVIERIKVNIEKWEHPPELYVIVKDAGYGFKRLPLAQAPATPIEEFESLTTFDSIEFPQAFAAMESMVRDASSHMITRWFSRNRRS</sequence>
<protein>
    <recommendedName>
        <fullName evidence="4">DUF2971 domain-containing protein</fullName>
    </recommendedName>
</protein>
<accession>A0ABU0IZJ2</accession>
<keyword evidence="1" id="KW-0812">Transmembrane</keyword>
<feature type="transmembrane region" description="Helical" evidence="1">
    <location>
        <begin position="99"/>
        <end position="121"/>
    </location>
</feature>
<organism evidence="2 3">
    <name type="scientific">Caulobacter ginsengisoli</name>
    <dbReference type="NCBI Taxonomy" id="400775"/>
    <lineage>
        <taxon>Bacteria</taxon>
        <taxon>Pseudomonadati</taxon>
        <taxon>Pseudomonadota</taxon>
        <taxon>Alphaproteobacteria</taxon>
        <taxon>Caulobacterales</taxon>
        <taxon>Caulobacteraceae</taxon>
        <taxon>Caulobacter</taxon>
    </lineage>
</organism>
<reference evidence="2 3" key="1">
    <citation type="submission" date="2023-07" db="EMBL/GenBank/DDBJ databases">
        <title>Genomic Encyclopedia of Type Strains, Phase IV (KMG-IV): sequencing the most valuable type-strain genomes for metagenomic binning, comparative biology and taxonomic classification.</title>
        <authorList>
            <person name="Goeker M."/>
        </authorList>
    </citation>
    <scope>NUCLEOTIDE SEQUENCE [LARGE SCALE GENOMIC DNA]</scope>
    <source>
        <strain evidence="2 3">DSM 18695</strain>
    </source>
</reference>
<name>A0ABU0IZJ2_9CAUL</name>
<dbReference type="Proteomes" id="UP001228905">
    <property type="component" value="Unassembled WGS sequence"/>
</dbReference>
<dbReference type="InterPro" id="IPR021352">
    <property type="entry name" value="DUF2971"/>
</dbReference>
<dbReference type="RefSeq" id="WP_307352443.1">
    <property type="nucleotide sequence ID" value="NZ_JAUSVS010000011.1"/>
</dbReference>
<proteinExistence type="predicted"/>
<evidence type="ECO:0000256" key="1">
    <source>
        <dbReference type="SAM" id="Phobius"/>
    </source>
</evidence>
<keyword evidence="3" id="KW-1185">Reference proteome</keyword>
<keyword evidence="1" id="KW-0472">Membrane</keyword>
<gene>
    <name evidence="2" type="ORF">QO010_004175</name>
</gene>
<evidence type="ECO:0000313" key="2">
    <source>
        <dbReference type="EMBL" id="MDQ0466382.1"/>
    </source>
</evidence>
<comment type="caution">
    <text evidence="2">The sequence shown here is derived from an EMBL/GenBank/DDBJ whole genome shotgun (WGS) entry which is preliminary data.</text>
</comment>
<evidence type="ECO:0008006" key="4">
    <source>
        <dbReference type="Google" id="ProtNLM"/>
    </source>
</evidence>
<evidence type="ECO:0000313" key="3">
    <source>
        <dbReference type="Proteomes" id="UP001228905"/>
    </source>
</evidence>